<protein>
    <submittedName>
        <fullName evidence="3">Uncharacterized protein</fullName>
    </submittedName>
</protein>
<proteinExistence type="predicted"/>
<dbReference type="VEuPathDB" id="FungiDB:BTJ68_08540"/>
<accession>A0A3M7B5E9</accession>
<dbReference type="OrthoDB" id="3912467at2759"/>
<organism evidence="3 4">
    <name type="scientific">Hortaea werneckii</name>
    <name type="common">Black yeast</name>
    <name type="synonym">Cladosporium werneckii</name>
    <dbReference type="NCBI Taxonomy" id="91943"/>
    <lineage>
        <taxon>Eukaryota</taxon>
        <taxon>Fungi</taxon>
        <taxon>Dikarya</taxon>
        <taxon>Ascomycota</taxon>
        <taxon>Pezizomycotina</taxon>
        <taxon>Dothideomycetes</taxon>
        <taxon>Dothideomycetidae</taxon>
        <taxon>Mycosphaerellales</taxon>
        <taxon>Teratosphaeriaceae</taxon>
        <taxon>Hortaea</taxon>
    </lineage>
</organism>
<evidence type="ECO:0000313" key="4">
    <source>
        <dbReference type="Proteomes" id="UP000270230"/>
    </source>
</evidence>
<gene>
    <name evidence="3" type="ORF">D0865_14018</name>
</gene>
<evidence type="ECO:0000256" key="1">
    <source>
        <dbReference type="SAM" id="Coils"/>
    </source>
</evidence>
<evidence type="ECO:0000256" key="2">
    <source>
        <dbReference type="SAM" id="MobiDB-lite"/>
    </source>
</evidence>
<comment type="caution">
    <text evidence="3">The sequence shown here is derived from an EMBL/GenBank/DDBJ whole genome shotgun (WGS) entry which is preliminary data.</text>
</comment>
<keyword evidence="1" id="KW-0175">Coiled coil</keyword>
<feature type="coiled-coil region" evidence="1">
    <location>
        <begin position="190"/>
        <end position="217"/>
    </location>
</feature>
<feature type="compositionally biased region" description="Basic and acidic residues" evidence="2">
    <location>
        <begin position="150"/>
        <end position="159"/>
    </location>
</feature>
<dbReference type="Proteomes" id="UP000270230">
    <property type="component" value="Unassembled WGS sequence"/>
</dbReference>
<reference evidence="3 4" key="1">
    <citation type="journal article" date="2018" name="BMC Genomics">
        <title>Genomic evidence for intraspecific hybridization in a clonal and extremely halotolerant yeast.</title>
        <authorList>
            <person name="Gostincar C."/>
            <person name="Stajich J.E."/>
            <person name="Zupancic J."/>
            <person name="Zalar P."/>
            <person name="Gunde-Cimerman N."/>
        </authorList>
    </citation>
    <scope>NUCLEOTIDE SEQUENCE [LARGE SCALE GENOMIC DNA]</scope>
    <source>
        <strain evidence="3 4">EXF-151</strain>
    </source>
</reference>
<dbReference type="AlphaFoldDB" id="A0A3M7B5E9"/>
<sequence>MADTVGPRREDYCAYEGSTEGCIACDYIDAFKSRIEGLAEHQKWSEAVKHTENFLKQAEKFLGSEGLGDQKQRYVHELKTAREYEQACKDKLSGLDEVVDSRKAEVDAVCSKHPQESWSQAFQDLTGPSYPSGPQVGMFVREDISSKVIQKEGSDEAGGKEAQGSSPATPVDRSWVWSDFERDHRIQHESEERKQQKAIIQEKLNNAELNVDDEKLELGSPLDQYDGEPILLTTLKELEKEEKDAQKGQ</sequence>
<name>A0A3M7B5E9_HORWE</name>
<feature type="region of interest" description="Disordered" evidence="2">
    <location>
        <begin position="150"/>
        <end position="175"/>
    </location>
</feature>
<dbReference type="EMBL" id="QWIN01001918">
    <property type="protein sequence ID" value="RMY35024.1"/>
    <property type="molecule type" value="Genomic_DNA"/>
</dbReference>
<evidence type="ECO:0000313" key="3">
    <source>
        <dbReference type="EMBL" id="RMY35024.1"/>
    </source>
</evidence>